<accession>A0A9R1UMV9</accession>
<dbReference type="EMBL" id="NBSK02000008">
    <property type="protein sequence ID" value="KAJ0190183.1"/>
    <property type="molecule type" value="Genomic_DNA"/>
</dbReference>
<keyword evidence="2" id="KW-0012">Acyltransferase</keyword>
<dbReference type="InterPro" id="IPR051504">
    <property type="entry name" value="Plant_metabolite_acyltrans"/>
</dbReference>
<evidence type="ECO:0000313" key="4">
    <source>
        <dbReference type="Proteomes" id="UP000235145"/>
    </source>
</evidence>
<reference evidence="3 4" key="1">
    <citation type="journal article" date="2017" name="Nat. Commun.">
        <title>Genome assembly with in vitro proximity ligation data and whole-genome triplication in lettuce.</title>
        <authorList>
            <person name="Reyes-Chin-Wo S."/>
            <person name="Wang Z."/>
            <person name="Yang X."/>
            <person name="Kozik A."/>
            <person name="Arikit S."/>
            <person name="Song C."/>
            <person name="Xia L."/>
            <person name="Froenicke L."/>
            <person name="Lavelle D.O."/>
            <person name="Truco M.J."/>
            <person name="Xia R."/>
            <person name="Zhu S."/>
            <person name="Xu C."/>
            <person name="Xu H."/>
            <person name="Xu X."/>
            <person name="Cox K."/>
            <person name="Korf I."/>
            <person name="Meyers B.C."/>
            <person name="Michelmore R.W."/>
        </authorList>
    </citation>
    <scope>NUCLEOTIDE SEQUENCE [LARGE SCALE GENOMIC DNA]</scope>
    <source>
        <strain evidence="4">cv. Salinas</strain>
        <tissue evidence="3">Seedlings</tissue>
    </source>
</reference>
<dbReference type="PANTHER" id="PTHR31625">
    <property type="match status" value="1"/>
</dbReference>
<evidence type="ECO:0000256" key="1">
    <source>
        <dbReference type="ARBA" id="ARBA00022679"/>
    </source>
</evidence>
<proteinExistence type="predicted"/>
<protein>
    <submittedName>
        <fullName evidence="3">Uncharacterized protein</fullName>
    </submittedName>
</protein>
<sequence length="247" mass="28102">MPHFKLHFSQQRILYGMTNHHSLGDASTRFCFLKAWTLIAQSGTDELFLTNGTLRVYDRLVKYPKHESYLKNVKVETFSEDYYIFYLLRLHACAYIRSCITEARKDEAKLFGFTIDCRARLDPPIPAAYFGNCAMFTMALEKTNLLMGKEGFVTVAKLLGESLQKTMTDNDGVVKDFGSFEDLFAKMMPTKPKKHETISIDFNGSISIAACKESKEDLEIGLRLSATEMEAFVSIFNDGLEAYVRVD</sequence>
<dbReference type="Gene3D" id="3.30.559.10">
    <property type="entry name" value="Chloramphenicol acetyltransferase-like domain"/>
    <property type="match status" value="2"/>
</dbReference>
<organism evidence="3 4">
    <name type="scientific">Lactuca sativa</name>
    <name type="common">Garden lettuce</name>
    <dbReference type="NCBI Taxonomy" id="4236"/>
    <lineage>
        <taxon>Eukaryota</taxon>
        <taxon>Viridiplantae</taxon>
        <taxon>Streptophyta</taxon>
        <taxon>Embryophyta</taxon>
        <taxon>Tracheophyta</taxon>
        <taxon>Spermatophyta</taxon>
        <taxon>Magnoliopsida</taxon>
        <taxon>eudicotyledons</taxon>
        <taxon>Gunneridae</taxon>
        <taxon>Pentapetalae</taxon>
        <taxon>asterids</taxon>
        <taxon>campanulids</taxon>
        <taxon>Asterales</taxon>
        <taxon>Asteraceae</taxon>
        <taxon>Cichorioideae</taxon>
        <taxon>Cichorieae</taxon>
        <taxon>Lactucinae</taxon>
        <taxon>Lactuca</taxon>
    </lineage>
</organism>
<evidence type="ECO:0000313" key="3">
    <source>
        <dbReference type="EMBL" id="KAJ0190183.1"/>
    </source>
</evidence>
<name>A0A9R1UMV9_LACSA</name>
<dbReference type="Proteomes" id="UP000235145">
    <property type="component" value="Unassembled WGS sequence"/>
</dbReference>
<evidence type="ECO:0000256" key="2">
    <source>
        <dbReference type="ARBA" id="ARBA00023315"/>
    </source>
</evidence>
<dbReference type="InterPro" id="IPR023213">
    <property type="entry name" value="CAT-like_dom_sf"/>
</dbReference>
<keyword evidence="1" id="KW-0808">Transferase</keyword>
<comment type="caution">
    <text evidence="3">The sequence shown here is derived from an EMBL/GenBank/DDBJ whole genome shotgun (WGS) entry which is preliminary data.</text>
</comment>
<dbReference type="Pfam" id="PF02458">
    <property type="entry name" value="Transferase"/>
    <property type="match status" value="1"/>
</dbReference>
<keyword evidence="4" id="KW-1185">Reference proteome</keyword>
<gene>
    <name evidence="3" type="ORF">LSAT_V11C800441940</name>
</gene>
<dbReference type="AlphaFoldDB" id="A0A9R1UMV9"/>
<dbReference type="GO" id="GO:0016747">
    <property type="term" value="F:acyltransferase activity, transferring groups other than amino-acyl groups"/>
    <property type="evidence" value="ECO:0007669"/>
    <property type="project" value="UniProtKB-ARBA"/>
</dbReference>